<dbReference type="Gene3D" id="2.60.40.680">
    <property type="match status" value="1"/>
</dbReference>
<dbReference type="Pfam" id="PF00963">
    <property type="entry name" value="Cohesin"/>
    <property type="match status" value="1"/>
</dbReference>
<dbReference type="InterPro" id="IPR001119">
    <property type="entry name" value="SLH_dom"/>
</dbReference>
<dbReference type="PANTHER" id="PTHR43308:SF5">
    <property type="entry name" value="S-LAYER PROTEIN _ PEPTIDOGLYCAN ENDO-BETA-N-ACETYLGLUCOSAMINIDASE"/>
    <property type="match status" value="1"/>
</dbReference>
<dbReference type="InterPro" id="IPR002102">
    <property type="entry name" value="Cohesin_dom"/>
</dbReference>
<feature type="domain" description="SLH" evidence="2">
    <location>
        <begin position="190"/>
        <end position="252"/>
    </location>
</feature>
<dbReference type="GO" id="GO:0030246">
    <property type="term" value="F:carbohydrate binding"/>
    <property type="evidence" value="ECO:0007669"/>
    <property type="project" value="InterPro"/>
</dbReference>
<dbReference type="GO" id="GO:0000272">
    <property type="term" value="P:polysaccharide catabolic process"/>
    <property type="evidence" value="ECO:0007669"/>
    <property type="project" value="InterPro"/>
</dbReference>
<dbReference type="CDD" id="cd08547">
    <property type="entry name" value="Type_II_cohesin"/>
    <property type="match status" value="1"/>
</dbReference>
<keyword evidence="1" id="KW-0732">Signal</keyword>
<dbReference type="InterPro" id="IPR008965">
    <property type="entry name" value="CBM2/CBM3_carb-bd_dom_sf"/>
</dbReference>
<dbReference type="EMBL" id="JACHXJ010000007">
    <property type="protein sequence ID" value="MBB3131532.1"/>
    <property type="molecule type" value="Genomic_DNA"/>
</dbReference>
<dbReference type="SUPFAM" id="SSF49384">
    <property type="entry name" value="Carbohydrate-binding domain"/>
    <property type="match status" value="1"/>
</dbReference>
<dbReference type="Proteomes" id="UP000517523">
    <property type="component" value="Unassembled WGS sequence"/>
</dbReference>
<evidence type="ECO:0000313" key="3">
    <source>
        <dbReference type="EMBL" id="MBB3131532.1"/>
    </source>
</evidence>
<dbReference type="InterPro" id="IPR051465">
    <property type="entry name" value="Cell_Envelope_Struct_Comp"/>
</dbReference>
<comment type="caution">
    <text evidence="3">The sequence shown here is derived from an EMBL/GenBank/DDBJ whole genome shotgun (WGS) entry which is preliminary data.</text>
</comment>
<dbReference type="AlphaFoldDB" id="A0A839TY16"/>
<dbReference type="RefSeq" id="WP_183586597.1">
    <property type="nucleotide sequence ID" value="NZ_JACHXJ010000007.1"/>
</dbReference>
<feature type="chain" id="PRO_5032834614" description="SLH domain-containing protein" evidence="1">
    <location>
        <begin position="30"/>
        <end position="372"/>
    </location>
</feature>
<gene>
    <name evidence="3" type="ORF">FHS19_006255</name>
</gene>
<evidence type="ECO:0000256" key="1">
    <source>
        <dbReference type="SAM" id="SignalP"/>
    </source>
</evidence>
<evidence type="ECO:0000313" key="4">
    <source>
        <dbReference type="Proteomes" id="UP000517523"/>
    </source>
</evidence>
<dbReference type="Pfam" id="PF00395">
    <property type="entry name" value="SLH"/>
    <property type="match status" value="3"/>
</dbReference>
<feature type="domain" description="SLH" evidence="2">
    <location>
        <begin position="319"/>
        <end position="372"/>
    </location>
</feature>
<organism evidence="3 4">
    <name type="scientific">Paenibacillus rhizosphaerae</name>
    <dbReference type="NCBI Taxonomy" id="297318"/>
    <lineage>
        <taxon>Bacteria</taxon>
        <taxon>Bacillati</taxon>
        <taxon>Bacillota</taxon>
        <taxon>Bacilli</taxon>
        <taxon>Bacillales</taxon>
        <taxon>Paenibacillaceae</taxon>
        <taxon>Paenibacillus</taxon>
    </lineage>
</organism>
<protein>
    <recommendedName>
        <fullName evidence="2">SLH domain-containing protein</fullName>
    </recommendedName>
</protein>
<feature type="domain" description="SLH" evidence="2">
    <location>
        <begin position="253"/>
        <end position="316"/>
    </location>
</feature>
<feature type="signal peptide" evidence="1">
    <location>
        <begin position="1"/>
        <end position="29"/>
    </location>
</feature>
<reference evidence="3 4" key="1">
    <citation type="submission" date="2020-08" db="EMBL/GenBank/DDBJ databases">
        <title>Genomic Encyclopedia of Type Strains, Phase III (KMG-III): the genomes of soil and plant-associated and newly described type strains.</title>
        <authorList>
            <person name="Whitman W."/>
        </authorList>
    </citation>
    <scope>NUCLEOTIDE SEQUENCE [LARGE SCALE GENOMIC DNA]</scope>
    <source>
        <strain evidence="3 4">CECT 5831</strain>
    </source>
</reference>
<evidence type="ECO:0000259" key="2">
    <source>
        <dbReference type="PROSITE" id="PS51272"/>
    </source>
</evidence>
<accession>A0A839TY16</accession>
<dbReference type="PROSITE" id="PS51272">
    <property type="entry name" value="SLH"/>
    <property type="match status" value="3"/>
</dbReference>
<proteinExistence type="predicted"/>
<name>A0A839TY16_9BACL</name>
<sequence length="372" mass="38240">MLRNQSTRYAAWAVAICVGLIGSGNLANAAASGIRTAGSFPVAAAASAASAAAGTAAAAEAPFLSLGVTSNGSKVTVTVTGEQLKDLYAYELTLSFDPAKLSFRTASSGTSGFSVKPIVNNNEIRLAHTKVGKTTGDSGKLQLAVIEFTALQAASSRVAVESAKLVDSALHSSEMSVKPEITVQPGKAEGTPGAFRDIRGHWAEQPILNAVQQGWVSGYPDGTFQPDKEVTRAEFASMMMRAVSVGQTAGSQALAFSDAKKIPAWALSSVQDAVSRGIMNGYADGTFGPGRLITRAEMAAMSVRALGAGTPGGAGSLDFADRSQIPAWATPYIASAVEKGMMHGRSGSLFAANAHATRAEAVAVILSVLEQR</sequence>
<dbReference type="PANTHER" id="PTHR43308">
    <property type="entry name" value="OUTER MEMBRANE PROTEIN ALPHA-RELATED"/>
    <property type="match status" value="1"/>
</dbReference>